<dbReference type="GO" id="GO:0003677">
    <property type="term" value="F:DNA binding"/>
    <property type="evidence" value="ECO:0007669"/>
    <property type="project" value="UniProtKB-KW"/>
</dbReference>
<organism evidence="4 5">
    <name type="scientific">Defluviitoga tunisiensis</name>
    <dbReference type="NCBI Taxonomy" id="1006576"/>
    <lineage>
        <taxon>Bacteria</taxon>
        <taxon>Thermotogati</taxon>
        <taxon>Thermotogota</taxon>
        <taxon>Thermotogae</taxon>
        <taxon>Petrotogales</taxon>
        <taxon>Petrotogaceae</taxon>
        <taxon>Defluviitoga</taxon>
    </lineage>
</organism>
<gene>
    <name evidence="4" type="primary">dps</name>
    <name evidence="4" type="ORF">DTL3_1314</name>
</gene>
<dbReference type="HOGENOM" id="CLU_098183_2_2_0"/>
<dbReference type="AlphaFoldDB" id="A0A0C7NZ89"/>
<dbReference type="PROSITE" id="PS00819">
    <property type="entry name" value="DPS_2"/>
    <property type="match status" value="1"/>
</dbReference>
<dbReference type="PROSITE" id="PS00818">
    <property type="entry name" value="DPS_1"/>
    <property type="match status" value="1"/>
</dbReference>
<dbReference type="GO" id="GO:0008199">
    <property type="term" value="F:ferric iron binding"/>
    <property type="evidence" value="ECO:0007669"/>
    <property type="project" value="InterPro"/>
</dbReference>
<dbReference type="PATRIC" id="fig|1006576.9.peg.1311"/>
<dbReference type="PIRSF" id="PIRSF005900">
    <property type="entry name" value="Dps"/>
    <property type="match status" value="1"/>
</dbReference>
<keyword evidence="4" id="KW-0238">DNA-binding</keyword>
<protein>
    <submittedName>
        <fullName evidence="4">DNA-binding ferritin-like protein</fullName>
    </submittedName>
</protein>
<dbReference type="InterPro" id="IPR009078">
    <property type="entry name" value="Ferritin-like_SF"/>
</dbReference>
<dbReference type="PANTHER" id="PTHR42932:SF1">
    <property type="entry name" value="GENERAL STRESS PROTEIN 20U"/>
    <property type="match status" value="1"/>
</dbReference>
<dbReference type="PRINTS" id="PR01346">
    <property type="entry name" value="HELNAPAPROT"/>
</dbReference>
<dbReference type="EMBL" id="LN824141">
    <property type="protein sequence ID" value="CEP78608.1"/>
    <property type="molecule type" value="Genomic_DNA"/>
</dbReference>
<dbReference type="CDD" id="cd01043">
    <property type="entry name" value="DPS"/>
    <property type="match status" value="1"/>
</dbReference>
<dbReference type="SUPFAM" id="SSF47240">
    <property type="entry name" value="Ferritin-like"/>
    <property type="match status" value="1"/>
</dbReference>
<evidence type="ECO:0000313" key="5">
    <source>
        <dbReference type="Proteomes" id="UP000032809"/>
    </source>
</evidence>
<dbReference type="KEGG" id="dtn:DTL3_1314"/>
<comment type="similarity">
    <text evidence="1 2">Belongs to the Dps family.</text>
</comment>
<dbReference type="InterPro" id="IPR008331">
    <property type="entry name" value="Ferritin_DPS_dom"/>
</dbReference>
<proteinExistence type="inferred from homology"/>
<accession>A0A0C7NZ89</accession>
<feature type="domain" description="Ferritin/DPS" evidence="3">
    <location>
        <begin position="25"/>
        <end position="161"/>
    </location>
</feature>
<keyword evidence="5" id="KW-1185">Reference proteome</keyword>
<dbReference type="RefSeq" id="WP_045088021.1">
    <property type="nucleotide sequence ID" value="NZ_LN824141.1"/>
</dbReference>
<evidence type="ECO:0000259" key="3">
    <source>
        <dbReference type="Pfam" id="PF00210"/>
    </source>
</evidence>
<dbReference type="Proteomes" id="UP000032809">
    <property type="component" value="Chromosome I"/>
</dbReference>
<evidence type="ECO:0000256" key="1">
    <source>
        <dbReference type="ARBA" id="ARBA00009497"/>
    </source>
</evidence>
<dbReference type="PANTHER" id="PTHR42932">
    <property type="entry name" value="GENERAL STRESS PROTEIN 20U"/>
    <property type="match status" value="1"/>
</dbReference>
<reference evidence="5" key="1">
    <citation type="submission" date="2014-11" db="EMBL/GenBank/DDBJ databases">
        <authorList>
            <person name="Wibberg D."/>
        </authorList>
    </citation>
    <scope>NUCLEOTIDE SEQUENCE [LARGE SCALE GENOMIC DNA]</scope>
    <source>
        <strain evidence="5">L3</strain>
    </source>
</reference>
<dbReference type="InterPro" id="IPR012347">
    <property type="entry name" value="Ferritin-like"/>
</dbReference>
<sequence length="162" mass="19023">MNKAGKIEVNIYLDEKARETISRELNLYLSNLQVFYAKLHNLHWNVEGRNFFKVHEKLEEYYDYVSDHIDEIAERILTLGYRPLVKLSDYAQNATLKEIDSKRYDVEESLNIVLKDFSELIGQLRNIIKLVQEYGDEGTADILIGSLKEFEKDSWMLRATLS</sequence>
<dbReference type="InterPro" id="IPR002177">
    <property type="entry name" value="DPS_DNA-bd"/>
</dbReference>
<evidence type="ECO:0000256" key="2">
    <source>
        <dbReference type="RuleBase" id="RU003875"/>
    </source>
</evidence>
<dbReference type="Gene3D" id="1.20.1260.10">
    <property type="match status" value="1"/>
</dbReference>
<dbReference type="Pfam" id="PF00210">
    <property type="entry name" value="Ferritin"/>
    <property type="match status" value="1"/>
</dbReference>
<dbReference type="OrthoDB" id="9797023at2"/>
<dbReference type="InterPro" id="IPR023188">
    <property type="entry name" value="DPS_DNA-bd_CS"/>
</dbReference>
<dbReference type="GO" id="GO:0016722">
    <property type="term" value="F:oxidoreductase activity, acting on metal ions"/>
    <property type="evidence" value="ECO:0007669"/>
    <property type="project" value="InterPro"/>
</dbReference>
<name>A0A0C7NZ89_DEFTU</name>
<dbReference type="STRING" id="1006576.DTL3_1314"/>
<evidence type="ECO:0000313" key="4">
    <source>
        <dbReference type="EMBL" id="CEP78608.1"/>
    </source>
</evidence>